<evidence type="ECO:0000313" key="1">
    <source>
        <dbReference type="EMBL" id="GAA2049425.1"/>
    </source>
</evidence>
<protein>
    <recommendedName>
        <fullName evidence="3">Cell wall-binding repeat-containing protein</fullName>
    </recommendedName>
</protein>
<evidence type="ECO:0000313" key="2">
    <source>
        <dbReference type="Proteomes" id="UP001500751"/>
    </source>
</evidence>
<organism evidence="1 2">
    <name type="scientific">Catenulispora yoronensis</name>
    <dbReference type="NCBI Taxonomy" id="450799"/>
    <lineage>
        <taxon>Bacteria</taxon>
        <taxon>Bacillati</taxon>
        <taxon>Actinomycetota</taxon>
        <taxon>Actinomycetes</taxon>
        <taxon>Catenulisporales</taxon>
        <taxon>Catenulisporaceae</taxon>
        <taxon>Catenulispora</taxon>
    </lineage>
</organism>
<dbReference type="Gene3D" id="3.40.50.12090">
    <property type="match status" value="1"/>
</dbReference>
<evidence type="ECO:0008006" key="3">
    <source>
        <dbReference type="Google" id="ProtNLM"/>
    </source>
</evidence>
<keyword evidence="2" id="KW-1185">Reference proteome</keyword>
<dbReference type="InterPro" id="IPR007253">
    <property type="entry name" value="Cell_wall-bd_2"/>
</dbReference>
<dbReference type="InterPro" id="IPR035986">
    <property type="entry name" value="PKD_dom_sf"/>
</dbReference>
<comment type="caution">
    <text evidence="1">The sequence shown here is derived from an EMBL/GenBank/DDBJ whole genome shotgun (WGS) entry which is preliminary data.</text>
</comment>
<dbReference type="EMBL" id="BAAAQN010000047">
    <property type="protein sequence ID" value="GAA2049425.1"/>
    <property type="molecule type" value="Genomic_DNA"/>
</dbReference>
<accession>A0ABN2V2D1</accession>
<dbReference type="PANTHER" id="PTHR30032">
    <property type="entry name" value="N-ACETYLMURAMOYL-L-ALANINE AMIDASE-RELATED"/>
    <property type="match status" value="1"/>
</dbReference>
<proteinExistence type="predicted"/>
<sequence length="467" mass="46991">MVPTATETLSSPDAAADAHGDISVLLSAPSANVHVGYAVAPGAADASVPGGKMAEATLDCGNHIQGAFPLLKTHPSGAVSGDIVCQYPSAGTFTVTLSTTDDQTPAVTITVTHTVTVANPSKVAVDRYDGASRYGTGVSLSQAEFPAAGSAGAVVLARGDMFADALAGIPLAKYKNAPLLLTPGGAAATGLDSNVEAELLRVLPKDKSHTVFILGGTSAIPQAVEDHISNVLGYNVVRLSGSSRYETALAIAKDPRALNNPAHLVVARGDDFADALAAGPYASNYFADHGVPAAIVLSTGPYTAASLDTATKAYIVSKLAAANSLPDVTAIGGGAVAATSVLEGARNGGYLGIQGNDRYETAENVAAQGWSTGLSLTNSYAGLASGMSFPDALTGGAYMAMKNGPLLLTDPAAALSAAPASILHGRPLLRGVEIFGGPAVLHDTLVTAVGKAVAPTPIVYTDHHKIF</sequence>
<dbReference type="PANTHER" id="PTHR30032:SF8">
    <property type="entry name" value="GERMINATION-SPECIFIC N-ACETYLMURAMOYL-L-ALANINE AMIDASE"/>
    <property type="match status" value="1"/>
</dbReference>
<dbReference type="Proteomes" id="UP001500751">
    <property type="component" value="Unassembled WGS sequence"/>
</dbReference>
<dbReference type="Pfam" id="PF04122">
    <property type="entry name" value="CW_binding_2"/>
    <property type="match status" value="3"/>
</dbReference>
<dbReference type="SUPFAM" id="SSF49299">
    <property type="entry name" value="PKD domain"/>
    <property type="match status" value="1"/>
</dbReference>
<name>A0ABN2V2D1_9ACTN</name>
<reference evidence="1 2" key="1">
    <citation type="journal article" date="2019" name="Int. J. Syst. Evol. Microbiol.">
        <title>The Global Catalogue of Microorganisms (GCM) 10K type strain sequencing project: providing services to taxonomists for standard genome sequencing and annotation.</title>
        <authorList>
            <consortium name="The Broad Institute Genomics Platform"/>
            <consortium name="The Broad Institute Genome Sequencing Center for Infectious Disease"/>
            <person name="Wu L."/>
            <person name="Ma J."/>
        </authorList>
    </citation>
    <scope>NUCLEOTIDE SEQUENCE [LARGE SCALE GENOMIC DNA]</scope>
    <source>
        <strain evidence="1 2">JCM 16014</strain>
    </source>
</reference>
<gene>
    <name evidence="1" type="ORF">GCM10009839_64210</name>
</gene>
<dbReference type="InterPro" id="IPR051922">
    <property type="entry name" value="Bact_Sporulation_Assoc"/>
</dbReference>